<dbReference type="GO" id="GO:0016787">
    <property type="term" value="F:hydrolase activity"/>
    <property type="evidence" value="ECO:0007669"/>
    <property type="project" value="UniProtKB-KW"/>
</dbReference>
<keyword evidence="4" id="KW-0255">Endonuclease</keyword>
<name>A0A8T2EXQ4_9BRAS</name>
<feature type="compositionally biased region" description="Basic and acidic residues" evidence="7">
    <location>
        <begin position="1411"/>
        <end position="1428"/>
    </location>
</feature>
<evidence type="ECO:0000256" key="7">
    <source>
        <dbReference type="SAM" id="MobiDB-lite"/>
    </source>
</evidence>
<proteinExistence type="predicted"/>
<feature type="domain" description="Integrase catalytic" evidence="8">
    <location>
        <begin position="835"/>
        <end position="994"/>
    </location>
</feature>
<feature type="region of interest" description="Disordered" evidence="7">
    <location>
        <begin position="1071"/>
        <end position="1095"/>
    </location>
</feature>
<dbReference type="GO" id="GO:0003964">
    <property type="term" value="F:RNA-directed DNA polymerase activity"/>
    <property type="evidence" value="ECO:0007669"/>
    <property type="project" value="UniProtKB-KW"/>
</dbReference>
<feature type="region of interest" description="Disordered" evidence="7">
    <location>
        <begin position="1347"/>
        <end position="1366"/>
    </location>
</feature>
<accession>A0A8T2EXQ4</accession>
<comment type="caution">
    <text evidence="9">The sequence shown here is derived from an EMBL/GenBank/DDBJ whole genome shotgun (WGS) entry which is preliminary data.</text>
</comment>
<dbReference type="CDD" id="cd09274">
    <property type="entry name" value="RNase_HI_RT_Ty3"/>
    <property type="match status" value="1"/>
</dbReference>
<keyword evidence="2" id="KW-0548">Nucleotidyltransferase</keyword>
<dbReference type="GO" id="GO:0004519">
    <property type="term" value="F:endonuclease activity"/>
    <property type="evidence" value="ECO:0007669"/>
    <property type="project" value="UniProtKB-KW"/>
</dbReference>
<dbReference type="InterPro" id="IPR050951">
    <property type="entry name" value="Retrovirus_Pol_polyprotein"/>
</dbReference>
<keyword evidence="6" id="KW-0695">RNA-directed DNA polymerase</keyword>
<dbReference type="Proteomes" id="UP000694240">
    <property type="component" value="Chromosome 3"/>
</dbReference>
<dbReference type="InterPro" id="IPR041373">
    <property type="entry name" value="RT_RNaseH"/>
</dbReference>
<keyword evidence="3" id="KW-0540">Nuclease</keyword>
<sequence>MTRSKGSSHLVNYHEDIGRFERENKKKKQLAVQREAEMDNVVDDDGIQFEGEHHGVFQDPPPPDGNLPGDGGNAVNAVAANAARVAAANAARAAALNARPAPARQTLRDHDALNIELFRDRNQQLPINTNDFEIKTGLLALVKQNQFFGLPSENPVYHLDSFEDICGTTRMNGVPDDLIKCRLFIFSLADEAHRWSNRGGGGESKQLAKLSAKVEQLLRRDQRVVNFCDDTGEAQVYQEFNGNGSEDNQAELNYINGQGNYRNRGFNLNYRNHLNLSYRSTNVENPQDQVYPAQTGSQGQQFQAKPFVPRQRNFNNKPFVPKPQTQGNGYNQGGDNEMKLMMQQILEGQKKNAADINVKVDNIPMGVLPGKPITNPKDYNNGKDYVNAISLRSGKELNPILKKEKVKAISDDSGKDDVEKKMDDEPLVEKVEVEKKVPEKEQDETVVPPPYVPKLPFPGRQRKIQREKEVLRRCEDKHLVLNWEKCHFMVRDGIVLGYKISEKGIEVDSAKIDVMMSMQSPNSVKGIRSFLGHAGFYKRFIKDFSKIARPLTQLLCKEQKFEFDDSCLQAFNIIKESLVSAPIVQPPDWELPFEVMCDASDYAVGAVLRQRKDKKLHAIYYASRTLDGAQVNYATTEKELLAIVFAFEKFRSYLVRSKVIVHTDHATLRYLLSKKDAKPRLLRWILLLQDFDLEIKDKKGIENGVADNLSRLRVEEEVPMRDTLPGENLASIEDCYMDEVERLRVSTLELMTLHTGDSNLPWYADFANYLSCELPPPDFTGYSKKKFLKDVQRYYLRSVLTTFSGDVFQRVKSKVSSTVAMLQVMQDIRLIQDCHKSSKSGFWWPILFKDAHRFVAKCDACQRKGDYVSKWVEAIACRKNDAAVVLKLFKKIIFPRFGVPRVVISDGGRHFINKVFANLLAKQGVNHKVATPYHPQTCGQVEISNREIKGILEKTVGKSRKDWAAKLDDALWTYRTAYKTLIGTTPFNLIYGKSCHLPVELEYKALWATKLMNFDIKPAAERRLVQLNELDEIHLNAYESSRIYKERTKAIHDKKIILRQFTEDMGRAKAAAGSSRARMSNTEAPTNDDPNKRPITGTWDGMDTKMLVDLKHIDVKEFIATCRLTYTDPENPKPSQGKLTFILNKKHYSKTLFEICDIYKTISVAQSEDIHIRSPVVRYVAKVLGSVLHFKPVIAAVTETELPLLFYGVKHLLPAYSDLPAPDTNVAAVLCDTLVKMKNTVLHQPGRASSLYLIRTNFTKPDSQLYQFLGRDGVTYYCRIPNQHITSFLSATNLAFEPDAQYLVRNPSGAVTRRRQTAAAQPTADHVVGNDDDHEDYADQAPSAHDQPYLLLPEDPAPYLVSSPPAGDDISQQMAWMIESTRKNNSMMHMMYRAILKIRPCVCTRGGGVDDGDREHRSKATEDRHAERLVPAAGASTSQTPPEQSLGHRLGRSRRQPGEQSSSESPTHHR</sequence>
<dbReference type="GO" id="GO:0015074">
    <property type="term" value="P:DNA integration"/>
    <property type="evidence" value="ECO:0007669"/>
    <property type="project" value="InterPro"/>
</dbReference>
<reference evidence="9 10" key="1">
    <citation type="submission" date="2020-12" db="EMBL/GenBank/DDBJ databases">
        <title>Concerted genomic and epigenomic changes stabilize Arabidopsis allopolyploids.</title>
        <authorList>
            <person name="Chen Z."/>
        </authorList>
    </citation>
    <scope>NUCLEOTIDE SEQUENCE [LARGE SCALE GENOMIC DNA]</scope>
    <source>
        <strain evidence="9">Allo738</strain>
        <tissue evidence="9">Leaf</tissue>
    </source>
</reference>
<evidence type="ECO:0000256" key="4">
    <source>
        <dbReference type="ARBA" id="ARBA00022759"/>
    </source>
</evidence>
<dbReference type="PROSITE" id="PS50994">
    <property type="entry name" value="INTEGRASE"/>
    <property type="match status" value="1"/>
</dbReference>
<feature type="compositionally biased region" description="Low complexity" evidence="7">
    <location>
        <begin position="1071"/>
        <end position="1080"/>
    </location>
</feature>
<dbReference type="Pfam" id="PF03078">
    <property type="entry name" value="ATHILA"/>
    <property type="match status" value="1"/>
</dbReference>
<organism evidence="9 10">
    <name type="scientific">Arabidopsis thaliana x Arabidopsis arenosa</name>
    <dbReference type="NCBI Taxonomy" id="1240361"/>
    <lineage>
        <taxon>Eukaryota</taxon>
        <taxon>Viridiplantae</taxon>
        <taxon>Streptophyta</taxon>
        <taxon>Embryophyta</taxon>
        <taxon>Tracheophyta</taxon>
        <taxon>Spermatophyta</taxon>
        <taxon>Magnoliopsida</taxon>
        <taxon>eudicotyledons</taxon>
        <taxon>Gunneridae</taxon>
        <taxon>Pentapetalae</taxon>
        <taxon>rosids</taxon>
        <taxon>malvids</taxon>
        <taxon>Brassicales</taxon>
        <taxon>Brassicaceae</taxon>
        <taxon>Camelineae</taxon>
        <taxon>Arabidopsis</taxon>
    </lineage>
</organism>
<dbReference type="PANTHER" id="PTHR37984">
    <property type="entry name" value="PROTEIN CBG26694"/>
    <property type="match status" value="1"/>
</dbReference>
<dbReference type="InterPro" id="IPR004312">
    <property type="entry name" value="ATHILA_Orf1_C"/>
</dbReference>
<keyword evidence="10" id="KW-1185">Reference proteome</keyword>
<feature type="region of interest" description="Disordered" evidence="7">
    <location>
        <begin position="1407"/>
        <end position="1470"/>
    </location>
</feature>
<dbReference type="FunFam" id="3.30.70.270:FF:000020">
    <property type="entry name" value="Transposon Tf2-6 polyprotein-like Protein"/>
    <property type="match status" value="1"/>
</dbReference>
<keyword evidence="5" id="KW-0378">Hydrolase</keyword>
<evidence type="ECO:0000259" key="8">
    <source>
        <dbReference type="PROSITE" id="PS50994"/>
    </source>
</evidence>
<evidence type="ECO:0000256" key="5">
    <source>
        <dbReference type="ARBA" id="ARBA00022801"/>
    </source>
</evidence>
<dbReference type="PANTHER" id="PTHR37984:SF5">
    <property type="entry name" value="PROTEIN NYNRIN-LIKE"/>
    <property type="match status" value="1"/>
</dbReference>
<evidence type="ECO:0000256" key="6">
    <source>
        <dbReference type="ARBA" id="ARBA00022918"/>
    </source>
</evidence>
<evidence type="ECO:0000256" key="3">
    <source>
        <dbReference type="ARBA" id="ARBA00022722"/>
    </source>
</evidence>
<feature type="region of interest" description="Disordered" evidence="7">
    <location>
        <begin position="1313"/>
        <end position="1341"/>
    </location>
</feature>
<protein>
    <submittedName>
        <fullName evidence="9">Ribonuclease H-like superfamily</fullName>
    </submittedName>
</protein>
<keyword evidence="1" id="KW-0808">Transferase</keyword>
<dbReference type="InterPro" id="IPR001584">
    <property type="entry name" value="Integrase_cat-core"/>
</dbReference>
<dbReference type="EMBL" id="JAEFBK010000003">
    <property type="protein sequence ID" value="KAG7627120.1"/>
    <property type="molecule type" value="Genomic_DNA"/>
</dbReference>
<dbReference type="Pfam" id="PF17917">
    <property type="entry name" value="RT_RNaseH"/>
    <property type="match status" value="1"/>
</dbReference>
<evidence type="ECO:0000256" key="1">
    <source>
        <dbReference type="ARBA" id="ARBA00022679"/>
    </source>
</evidence>
<dbReference type="FunFam" id="3.10.20.370:FF:000001">
    <property type="entry name" value="Retrovirus-related Pol polyprotein from transposon 17.6-like protein"/>
    <property type="match status" value="1"/>
</dbReference>
<gene>
    <name evidence="9" type="ORF">ISN45_At03g032930</name>
</gene>
<feature type="compositionally biased region" description="Polar residues" evidence="7">
    <location>
        <begin position="1458"/>
        <end position="1470"/>
    </location>
</feature>
<dbReference type="Pfam" id="PF00665">
    <property type="entry name" value="rve"/>
    <property type="match status" value="1"/>
</dbReference>
<evidence type="ECO:0000313" key="9">
    <source>
        <dbReference type="EMBL" id="KAG7627120.1"/>
    </source>
</evidence>
<evidence type="ECO:0000256" key="2">
    <source>
        <dbReference type="ARBA" id="ARBA00022695"/>
    </source>
</evidence>
<evidence type="ECO:0000313" key="10">
    <source>
        <dbReference type="Proteomes" id="UP000694240"/>
    </source>
</evidence>